<proteinExistence type="predicted"/>
<dbReference type="Gene3D" id="3.80.10.10">
    <property type="entry name" value="Ribonuclease Inhibitor"/>
    <property type="match status" value="1"/>
</dbReference>
<dbReference type="SUPFAM" id="SSF52058">
    <property type="entry name" value="L domain-like"/>
    <property type="match status" value="1"/>
</dbReference>
<name>A0A0B7BZV2_9EUPU</name>
<accession>A0A0B7BZV2</accession>
<gene>
    <name evidence="1" type="primary">ORF219543</name>
</gene>
<sequence length="72" mass="8049">FQRVISLNSTPIPLLEFPKSCLASTMMELFIANNDLKTVPKGIGDMEQLSLLDLSENVEINELPFELGKLKN</sequence>
<feature type="non-terminal residue" evidence="1">
    <location>
        <position position="1"/>
    </location>
</feature>
<evidence type="ECO:0008006" key="2">
    <source>
        <dbReference type="Google" id="ProtNLM"/>
    </source>
</evidence>
<reference evidence="1" key="1">
    <citation type="submission" date="2014-12" db="EMBL/GenBank/DDBJ databases">
        <title>Insight into the proteome of Arion vulgaris.</title>
        <authorList>
            <person name="Aradska J."/>
            <person name="Bulat T."/>
            <person name="Smidak R."/>
            <person name="Sarate P."/>
            <person name="Gangsoo J."/>
            <person name="Sialana F."/>
            <person name="Bilban M."/>
            <person name="Lubec G."/>
        </authorList>
    </citation>
    <scope>NUCLEOTIDE SEQUENCE</scope>
    <source>
        <tissue evidence="1">Skin</tissue>
    </source>
</reference>
<feature type="non-terminal residue" evidence="1">
    <location>
        <position position="72"/>
    </location>
</feature>
<protein>
    <recommendedName>
        <fullName evidence="2">Ras suppressor protein 1</fullName>
    </recommendedName>
</protein>
<evidence type="ECO:0000313" key="1">
    <source>
        <dbReference type="EMBL" id="CEK98769.1"/>
    </source>
</evidence>
<dbReference type="AlphaFoldDB" id="A0A0B7BZV2"/>
<dbReference type="InterPro" id="IPR032675">
    <property type="entry name" value="LRR_dom_sf"/>
</dbReference>
<organism evidence="1">
    <name type="scientific">Arion vulgaris</name>
    <dbReference type="NCBI Taxonomy" id="1028688"/>
    <lineage>
        <taxon>Eukaryota</taxon>
        <taxon>Metazoa</taxon>
        <taxon>Spiralia</taxon>
        <taxon>Lophotrochozoa</taxon>
        <taxon>Mollusca</taxon>
        <taxon>Gastropoda</taxon>
        <taxon>Heterobranchia</taxon>
        <taxon>Euthyneura</taxon>
        <taxon>Panpulmonata</taxon>
        <taxon>Eupulmonata</taxon>
        <taxon>Stylommatophora</taxon>
        <taxon>Helicina</taxon>
        <taxon>Arionoidea</taxon>
        <taxon>Arionidae</taxon>
        <taxon>Arion</taxon>
    </lineage>
</organism>
<dbReference type="EMBL" id="HACG01051898">
    <property type="protein sequence ID" value="CEK98769.1"/>
    <property type="molecule type" value="Transcribed_RNA"/>
</dbReference>